<feature type="binding site" evidence="4">
    <location>
        <position position="373"/>
    </location>
    <ligand>
        <name>Fe cation</name>
        <dbReference type="ChEBI" id="CHEBI:24875"/>
    </ligand>
</feature>
<dbReference type="Pfam" id="PF13176">
    <property type="entry name" value="TPR_7"/>
    <property type="match status" value="1"/>
</dbReference>
<dbReference type="InterPro" id="IPR019734">
    <property type="entry name" value="TPR_rpt"/>
</dbReference>
<dbReference type="GO" id="GO:0046890">
    <property type="term" value="P:regulation of lipid biosynthetic process"/>
    <property type="evidence" value="ECO:0007669"/>
    <property type="project" value="UniProtKB-UniRule"/>
</dbReference>
<comment type="similarity">
    <text evidence="4">Belongs to the LapB family.</text>
</comment>
<dbReference type="Pfam" id="PF18073">
    <property type="entry name" value="Zn_ribbon_LapB"/>
    <property type="match status" value="1"/>
</dbReference>
<keyword evidence="3 4" id="KW-0802">TPR repeat</keyword>
<dbReference type="Proteomes" id="UP001239782">
    <property type="component" value="Chromosome"/>
</dbReference>
<dbReference type="EMBL" id="CP133548">
    <property type="protein sequence ID" value="WMS87262.1"/>
    <property type="molecule type" value="Genomic_DNA"/>
</dbReference>
<evidence type="ECO:0000259" key="7">
    <source>
        <dbReference type="Pfam" id="PF18073"/>
    </source>
</evidence>
<evidence type="ECO:0000256" key="4">
    <source>
        <dbReference type="HAMAP-Rule" id="MF_00994"/>
    </source>
</evidence>
<keyword evidence="4" id="KW-0408">Iron</keyword>
<dbReference type="InterPro" id="IPR041166">
    <property type="entry name" value="Rubredoxin_2"/>
</dbReference>
<keyword evidence="4 6" id="KW-1133">Transmembrane helix</keyword>
<dbReference type="PANTHER" id="PTHR45586">
    <property type="entry name" value="TPR REPEAT-CONTAINING PROTEIN PA4667"/>
    <property type="match status" value="1"/>
</dbReference>
<keyword evidence="4" id="KW-0997">Cell inner membrane</keyword>
<dbReference type="Pfam" id="PF13181">
    <property type="entry name" value="TPR_8"/>
    <property type="match status" value="1"/>
</dbReference>
<dbReference type="Gene3D" id="1.25.40.10">
    <property type="entry name" value="Tetratricopeptide repeat domain"/>
    <property type="match status" value="1"/>
</dbReference>
<dbReference type="InterPro" id="IPR030865">
    <property type="entry name" value="LapB"/>
</dbReference>
<evidence type="ECO:0000256" key="2">
    <source>
        <dbReference type="ARBA" id="ARBA00022737"/>
    </source>
</evidence>
<dbReference type="KEGG" id="plei:Q9312_18815"/>
<dbReference type="NCBIfam" id="NF008757">
    <property type="entry name" value="PRK11788.1-5"/>
    <property type="match status" value="1"/>
</dbReference>
<evidence type="ECO:0000313" key="9">
    <source>
        <dbReference type="Proteomes" id="UP001239782"/>
    </source>
</evidence>
<organism evidence="8 9">
    <name type="scientific">Pleionea litopenaei</name>
    <dbReference type="NCBI Taxonomy" id="3070815"/>
    <lineage>
        <taxon>Bacteria</taxon>
        <taxon>Pseudomonadati</taxon>
        <taxon>Pseudomonadota</taxon>
        <taxon>Gammaproteobacteria</taxon>
        <taxon>Oceanospirillales</taxon>
        <taxon>Pleioneaceae</taxon>
        <taxon>Pleionea</taxon>
    </lineage>
</organism>
<dbReference type="GO" id="GO:0009898">
    <property type="term" value="C:cytoplasmic side of plasma membrane"/>
    <property type="evidence" value="ECO:0007669"/>
    <property type="project" value="UniProtKB-UniRule"/>
</dbReference>
<dbReference type="PROSITE" id="PS50005">
    <property type="entry name" value="TPR"/>
    <property type="match status" value="1"/>
</dbReference>
<evidence type="ECO:0000256" key="5">
    <source>
        <dbReference type="PROSITE-ProRule" id="PRU00339"/>
    </source>
</evidence>
<dbReference type="InterPro" id="IPR051012">
    <property type="entry name" value="CellSynth/LPSAsmb/PSIAsmb"/>
</dbReference>
<sequence>MSDVLFYLVVLMLPIAAISGYRLGRRGRKSTSSSEGGLSRRYFVGLNYLLNEQPDKAIDTFVKMLEVDSETVETHLALGNLFRKRGEVDRAIRLHQNLIARPSLSPEVRNLSLLELGLDYMAAGLFDRAESIFKELRTEPKHKAVSLQQLMFIYQQTKDWEQAVTVAEQLQSVDHQDHAPEIAHFYCELAEKQIQQGDSKPAMVSLKRALQFDPNCIRANIIRSDIAFNQGQFKQAIKYYREMIKQNSAFVPEIIERVAATYQQLGDTKGYQSFLENSLESGESPTVVLAYAEILRKQKGDRVAADFIAQQLQQKPSLKGLLKLIEMHIEHAQPSARPSLEILFDIVNRSYQSKAAYRCLNCGFGSKALFWQCPSCKSWSSVKPVVGLEGE</sequence>
<keyword evidence="4 6" id="KW-0472">Membrane</keyword>
<dbReference type="SMART" id="SM00028">
    <property type="entry name" value="TPR"/>
    <property type="match status" value="5"/>
</dbReference>
<dbReference type="GO" id="GO:0005506">
    <property type="term" value="F:iron ion binding"/>
    <property type="evidence" value="ECO:0007669"/>
    <property type="project" value="UniProtKB-UniRule"/>
</dbReference>
<protein>
    <recommendedName>
        <fullName evidence="4">Lipopolysaccharide assembly protein B</fullName>
    </recommendedName>
</protein>
<keyword evidence="2 4" id="KW-0677">Repeat</keyword>
<dbReference type="GO" id="GO:0008653">
    <property type="term" value="P:lipopolysaccharide metabolic process"/>
    <property type="evidence" value="ECO:0007669"/>
    <property type="project" value="InterPro"/>
</dbReference>
<evidence type="ECO:0000313" key="8">
    <source>
        <dbReference type="EMBL" id="WMS87262.1"/>
    </source>
</evidence>
<dbReference type="HAMAP" id="MF_00994">
    <property type="entry name" value="LPS_assembly_LapB"/>
    <property type="match status" value="1"/>
</dbReference>
<feature type="repeat" description="TPR" evidence="5">
    <location>
        <begin position="183"/>
        <end position="216"/>
    </location>
</feature>
<keyword evidence="1 4" id="KW-0479">Metal-binding</keyword>
<feature type="domain" description="LapB rubredoxin metal binding" evidence="7">
    <location>
        <begin position="357"/>
        <end position="384"/>
    </location>
</feature>
<keyword evidence="4 6" id="KW-0812">Transmembrane</keyword>
<feature type="transmembrane region" description="Helical" evidence="6">
    <location>
        <begin position="6"/>
        <end position="24"/>
    </location>
</feature>
<feature type="topological domain" description="Cytoplasmic" evidence="4">
    <location>
        <begin position="25"/>
        <end position="391"/>
    </location>
</feature>
<accession>A0AA51X6G2</accession>
<dbReference type="PANTHER" id="PTHR45586:SF1">
    <property type="entry name" value="LIPOPOLYSACCHARIDE ASSEMBLY PROTEIN B"/>
    <property type="match status" value="1"/>
</dbReference>
<comment type="subcellular location">
    <subcellularLocation>
        <location evidence="4">Cell inner membrane</location>
        <topology evidence="4">Single-pass membrane protein</topology>
        <orientation evidence="4">Cytoplasmic side</orientation>
    </subcellularLocation>
</comment>
<evidence type="ECO:0000256" key="1">
    <source>
        <dbReference type="ARBA" id="ARBA00022723"/>
    </source>
</evidence>
<keyword evidence="4" id="KW-1003">Cell membrane</keyword>
<feature type="binding site" evidence="4">
    <location>
        <position position="362"/>
    </location>
    <ligand>
        <name>Fe cation</name>
        <dbReference type="ChEBI" id="CHEBI:24875"/>
    </ligand>
</feature>
<comment type="function">
    <text evidence="4">Modulates cellular lipopolysaccharide (LPS) levels by regulating LpxC, which is involved in lipid A biosynthesis. May act by modulating the proteolytic activity of FtsH towards LpxC. May also coordinate assembly of proteins involved in LPS synthesis at the plasma membrane.</text>
</comment>
<feature type="binding site" evidence="4">
    <location>
        <position position="376"/>
    </location>
    <ligand>
        <name>Fe cation</name>
        <dbReference type="ChEBI" id="CHEBI:24875"/>
    </ligand>
</feature>
<evidence type="ECO:0000256" key="3">
    <source>
        <dbReference type="ARBA" id="ARBA00022803"/>
    </source>
</evidence>
<evidence type="ECO:0000256" key="6">
    <source>
        <dbReference type="SAM" id="Phobius"/>
    </source>
</evidence>
<dbReference type="RefSeq" id="WP_309202402.1">
    <property type="nucleotide sequence ID" value="NZ_CP133548.1"/>
</dbReference>
<keyword evidence="9" id="KW-1185">Reference proteome</keyword>
<reference evidence="8 9" key="1">
    <citation type="submission" date="2023-08" db="EMBL/GenBank/DDBJ databases">
        <title>Pleionea litopenaei sp. nov., isolated from stomach of juvenile Litopenaeus vannamei.</title>
        <authorList>
            <person name="Rho A.M."/>
            <person name="Hwang C.Y."/>
        </authorList>
    </citation>
    <scope>NUCLEOTIDE SEQUENCE [LARGE SCALE GENOMIC DNA]</scope>
    <source>
        <strain evidence="8 9">HL-JVS1</strain>
    </source>
</reference>
<dbReference type="SUPFAM" id="SSF48452">
    <property type="entry name" value="TPR-like"/>
    <property type="match status" value="2"/>
</dbReference>
<proteinExistence type="inferred from homology"/>
<feature type="binding site" evidence="4">
    <location>
        <position position="359"/>
    </location>
    <ligand>
        <name>Fe cation</name>
        <dbReference type="ChEBI" id="CHEBI:24875"/>
    </ligand>
</feature>
<gene>
    <name evidence="4 8" type="primary">lapB</name>
    <name evidence="8" type="ORF">Q9312_18815</name>
</gene>
<dbReference type="InterPro" id="IPR011990">
    <property type="entry name" value="TPR-like_helical_dom_sf"/>
</dbReference>
<dbReference type="AlphaFoldDB" id="A0AA51X6G2"/>
<name>A0AA51X6G2_9GAMM</name>